<dbReference type="Gene3D" id="3.90.780.10">
    <property type="entry name" value="5'-Nucleotidase, C-terminal domain"/>
    <property type="match status" value="1"/>
</dbReference>
<dbReference type="STRING" id="1121291.SAMN02745134_02758"/>
<evidence type="ECO:0000256" key="9">
    <source>
        <dbReference type="ARBA" id="ARBA00022801"/>
    </source>
</evidence>
<dbReference type="EMBL" id="FWXH01000012">
    <property type="protein sequence ID" value="SMC26268.1"/>
    <property type="molecule type" value="Genomic_DNA"/>
</dbReference>
<comment type="similarity">
    <text evidence="5 11">Belongs to the 5'-nucleotidase family.</text>
</comment>
<dbReference type="RefSeq" id="WP_084116572.1">
    <property type="nucleotide sequence ID" value="NZ_FWXH01000012.1"/>
</dbReference>
<evidence type="ECO:0000256" key="3">
    <source>
        <dbReference type="ARBA" id="ARBA00001968"/>
    </source>
</evidence>
<dbReference type="InterPro" id="IPR029052">
    <property type="entry name" value="Metallo-depent_PP-like"/>
</dbReference>
<dbReference type="InterPro" id="IPR036907">
    <property type="entry name" value="5'-Nucleotdase_C_sf"/>
</dbReference>
<evidence type="ECO:0000259" key="13">
    <source>
        <dbReference type="Pfam" id="PF02872"/>
    </source>
</evidence>
<dbReference type="GO" id="GO:0008254">
    <property type="term" value="F:3'-nucleotidase activity"/>
    <property type="evidence" value="ECO:0007669"/>
    <property type="project" value="UniProtKB-EC"/>
</dbReference>
<protein>
    <submittedName>
        <fullName evidence="14">2',3'-cyclic-nucleotide 2'-phosphodiesterase / 3'-nucleotidase</fullName>
    </submittedName>
</protein>
<dbReference type="SUPFAM" id="SSF56300">
    <property type="entry name" value="Metallo-dependent phosphatases"/>
    <property type="match status" value="1"/>
</dbReference>
<dbReference type="InterPro" id="IPR004843">
    <property type="entry name" value="Calcineurin-like_PHP"/>
</dbReference>
<dbReference type="PROSITE" id="PS00786">
    <property type="entry name" value="5_NUCLEOTIDASE_2"/>
    <property type="match status" value="1"/>
</dbReference>
<evidence type="ECO:0000256" key="7">
    <source>
        <dbReference type="ARBA" id="ARBA00022729"/>
    </source>
</evidence>
<keyword evidence="15" id="KW-1185">Reference proteome</keyword>
<sequence>MNDDLTKIVILETSDVHGSILPINYANNEVSDSGVSKISKIIERERENNNNVILIDNGDILQGTPLTYYYAKIDSTKPNPIINTLNYLKYDAGVIGNHEFNYGRKILNDAIDNSNFPWLSANITDKNSNEPVFGKPYIIKEFDVGIRVGVLGLTTKYIPNWENPDIIRDLNFLDVKDVARKWVKVLREKEKVDIIILSYHGGFERDLDTGEQTETLTGENQAYELCMEVEGIDVLLTGHQHRFIENKTINNVIVIQPGNAAKAIGKVELMLKKQKDKWEICDKKSELVYCNNEESDKEIENIVKDAERYTQAWLDTSIGEINGDMTIKDYFEIRIKDSAIIEFINKVQMENAGVDISNTALFDNNSKGFSSKVTMRDIVSNYIYPNTLKVIRISGCDIKEALEKSASYFENYDGISIKINPKFADPKPQHYNYDMWEGIEYEINISKPFGSRITKLNYKGKPLDMDKEYDVVMNNYRAGGGGNFDMFKGKTVIKDIPTDMSELIANYILKRGSIDVTVNDNWKVIHD</sequence>
<feature type="domain" description="Calcineurin-like phosphoesterase" evidence="12">
    <location>
        <begin position="10"/>
        <end position="242"/>
    </location>
</feature>
<dbReference type="Pfam" id="PF00149">
    <property type="entry name" value="Metallophos"/>
    <property type="match status" value="1"/>
</dbReference>
<evidence type="ECO:0000256" key="4">
    <source>
        <dbReference type="ARBA" id="ARBA00004196"/>
    </source>
</evidence>
<comment type="catalytic activity">
    <reaction evidence="1">
        <text>a ribonucleoside 3'-phosphate + H2O = a ribonucleoside + phosphate</text>
        <dbReference type="Rhea" id="RHEA:10144"/>
        <dbReference type="ChEBI" id="CHEBI:13197"/>
        <dbReference type="ChEBI" id="CHEBI:15377"/>
        <dbReference type="ChEBI" id="CHEBI:18254"/>
        <dbReference type="ChEBI" id="CHEBI:43474"/>
        <dbReference type="EC" id="3.1.3.6"/>
    </reaction>
</comment>
<dbReference type="PANTHER" id="PTHR11575:SF6">
    <property type="entry name" value="2',3'-CYCLIC-NUCLEOTIDE 2'-PHOSPHODIESTERASE_3'-NUCLEOTIDASE"/>
    <property type="match status" value="1"/>
</dbReference>
<keyword evidence="10" id="KW-0511">Multifunctional enzyme</keyword>
<proteinExistence type="inferred from homology"/>
<dbReference type="GO" id="GO:0000166">
    <property type="term" value="F:nucleotide binding"/>
    <property type="evidence" value="ECO:0007669"/>
    <property type="project" value="UniProtKB-KW"/>
</dbReference>
<evidence type="ECO:0000256" key="8">
    <source>
        <dbReference type="ARBA" id="ARBA00022741"/>
    </source>
</evidence>
<dbReference type="PANTHER" id="PTHR11575">
    <property type="entry name" value="5'-NUCLEOTIDASE-RELATED"/>
    <property type="match status" value="1"/>
</dbReference>
<dbReference type="GO" id="GO:0046872">
    <property type="term" value="F:metal ion binding"/>
    <property type="evidence" value="ECO:0007669"/>
    <property type="project" value="UniProtKB-KW"/>
</dbReference>
<dbReference type="Proteomes" id="UP000192468">
    <property type="component" value="Unassembled WGS sequence"/>
</dbReference>
<dbReference type="InterPro" id="IPR041827">
    <property type="entry name" value="CpdB_N"/>
</dbReference>
<dbReference type="Pfam" id="PF02872">
    <property type="entry name" value="5_nucleotid_C"/>
    <property type="match status" value="1"/>
</dbReference>
<evidence type="ECO:0000256" key="5">
    <source>
        <dbReference type="ARBA" id="ARBA00006654"/>
    </source>
</evidence>
<dbReference type="GO" id="GO:0009166">
    <property type="term" value="P:nucleotide catabolic process"/>
    <property type="evidence" value="ECO:0007669"/>
    <property type="project" value="InterPro"/>
</dbReference>
<dbReference type="GO" id="GO:0008663">
    <property type="term" value="F:2',3'-cyclic-nucleotide 2'-phosphodiesterase activity"/>
    <property type="evidence" value="ECO:0007669"/>
    <property type="project" value="UniProtKB-EC"/>
</dbReference>
<keyword evidence="6" id="KW-0479">Metal-binding</keyword>
<feature type="domain" description="5'-Nucleotidase C-terminal" evidence="13">
    <location>
        <begin position="329"/>
        <end position="488"/>
    </location>
</feature>
<keyword evidence="7" id="KW-0732">Signal</keyword>
<evidence type="ECO:0000256" key="6">
    <source>
        <dbReference type="ARBA" id="ARBA00022723"/>
    </source>
</evidence>
<evidence type="ECO:0000259" key="12">
    <source>
        <dbReference type="Pfam" id="PF00149"/>
    </source>
</evidence>
<name>A0A1W1XRX9_9CLOT</name>
<evidence type="ECO:0000313" key="15">
    <source>
        <dbReference type="Proteomes" id="UP000192468"/>
    </source>
</evidence>
<keyword evidence="9 11" id="KW-0378">Hydrolase</keyword>
<comment type="cofactor">
    <cofactor evidence="3">
        <name>a divalent metal cation</name>
        <dbReference type="ChEBI" id="CHEBI:60240"/>
    </cofactor>
</comment>
<evidence type="ECO:0000256" key="10">
    <source>
        <dbReference type="ARBA" id="ARBA00023268"/>
    </source>
</evidence>
<dbReference type="GO" id="GO:0030288">
    <property type="term" value="C:outer membrane-bounded periplasmic space"/>
    <property type="evidence" value="ECO:0007669"/>
    <property type="project" value="TreeGrafter"/>
</dbReference>
<comment type="subcellular location">
    <subcellularLocation>
        <location evidence="4">Cell envelope</location>
    </subcellularLocation>
</comment>
<reference evidence="14 15" key="1">
    <citation type="submission" date="2017-04" db="EMBL/GenBank/DDBJ databases">
        <authorList>
            <person name="Afonso C.L."/>
            <person name="Miller P.J."/>
            <person name="Scott M.A."/>
            <person name="Spackman E."/>
            <person name="Goraichik I."/>
            <person name="Dimitrov K.M."/>
            <person name="Suarez D.L."/>
            <person name="Swayne D.E."/>
        </authorList>
    </citation>
    <scope>NUCLEOTIDE SEQUENCE [LARGE SCALE GENOMIC DNA]</scope>
    <source>
        <strain evidence="14 15">DSM 12555</strain>
    </source>
</reference>
<dbReference type="SUPFAM" id="SSF55816">
    <property type="entry name" value="5'-nucleotidase (syn. UDP-sugar hydrolase), C-terminal domain"/>
    <property type="match status" value="1"/>
</dbReference>
<dbReference type="PRINTS" id="PR01607">
    <property type="entry name" value="APYRASEFAMLY"/>
</dbReference>
<dbReference type="InterPro" id="IPR008334">
    <property type="entry name" value="5'-Nucleotdase_C"/>
</dbReference>
<organism evidence="14 15">
    <name type="scientific">Clostridium acidisoli DSM 12555</name>
    <dbReference type="NCBI Taxonomy" id="1121291"/>
    <lineage>
        <taxon>Bacteria</taxon>
        <taxon>Bacillati</taxon>
        <taxon>Bacillota</taxon>
        <taxon>Clostridia</taxon>
        <taxon>Eubacteriales</taxon>
        <taxon>Clostridiaceae</taxon>
        <taxon>Clostridium</taxon>
    </lineage>
</organism>
<evidence type="ECO:0000313" key="14">
    <source>
        <dbReference type="EMBL" id="SMC26268.1"/>
    </source>
</evidence>
<comment type="catalytic activity">
    <reaction evidence="2">
        <text>a nucleoside 2',3'-cyclic phosphate + H2O = a nucleoside 3'-phosphate + H(+)</text>
        <dbReference type="Rhea" id="RHEA:19621"/>
        <dbReference type="ChEBI" id="CHEBI:15377"/>
        <dbReference type="ChEBI" id="CHEBI:15378"/>
        <dbReference type="ChEBI" id="CHEBI:66949"/>
        <dbReference type="ChEBI" id="CHEBI:66954"/>
        <dbReference type="EC" id="3.1.4.16"/>
    </reaction>
</comment>
<accession>A0A1W1XRX9</accession>
<evidence type="ECO:0000256" key="11">
    <source>
        <dbReference type="RuleBase" id="RU362119"/>
    </source>
</evidence>
<dbReference type="AlphaFoldDB" id="A0A1W1XRX9"/>
<dbReference type="Gene3D" id="3.60.21.10">
    <property type="match status" value="1"/>
</dbReference>
<gene>
    <name evidence="14" type="ORF">SAMN02745134_02758</name>
</gene>
<dbReference type="InterPro" id="IPR006146">
    <property type="entry name" value="5'-Nucleotdase_CS"/>
</dbReference>
<evidence type="ECO:0000256" key="2">
    <source>
        <dbReference type="ARBA" id="ARBA00001730"/>
    </source>
</evidence>
<dbReference type="CDD" id="cd07410">
    <property type="entry name" value="MPP_CpdB_N"/>
    <property type="match status" value="1"/>
</dbReference>
<keyword evidence="8 11" id="KW-0547">Nucleotide-binding</keyword>
<evidence type="ECO:0000256" key="1">
    <source>
        <dbReference type="ARBA" id="ARBA00000527"/>
    </source>
</evidence>
<dbReference type="InterPro" id="IPR006179">
    <property type="entry name" value="5_nucleotidase/apyrase"/>
</dbReference>